<reference evidence="2 3" key="1">
    <citation type="submission" date="2015-11" db="EMBL/GenBank/DDBJ databases">
        <title>Genomic analysis of 38 Legionella species identifies large and diverse effector repertoires.</title>
        <authorList>
            <person name="Burstein D."/>
            <person name="Amaro F."/>
            <person name="Zusman T."/>
            <person name="Lifshitz Z."/>
            <person name="Cohen O."/>
            <person name="Gilbert J.A."/>
            <person name="Pupko T."/>
            <person name="Shuman H.A."/>
            <person name="Segal G."/>
        </authorList>
    </citation>
    <scope>NUCLEOTIDE SEQUENCE [LARGE SCALE GENOMIC DNA]</scope>
    <source>
        <strain evidence="2 3">ATCC 49655</strain>
    </source>
</reference>
<dbReference type="PATRIC" id="fig|1122169.6.peg.2281"/>
<sequence length="115" mass="13119">MLPFAFASYSQTLQSLNQKPVYNRESSMLFHEELASSQTTVSDSRANTTNHDKTPAKKASASRERATLQPIKSERETKRTSEEKRDSFFSLKIGKFSFATGHDKEKRANKSSFRH</sequence>
<organism evidence="2 3">
    <name type="scientific">Legionella shakespearei DSM 23087</name>
    <dbReference type="NCBI Taxonomy" id="1122169"/>
    <lineage>
        <taxon>Bacteria</taxon>
        <taxon>Pseudomonadati</taxon>
        <taxon>Pseudomonadota</taxon>
        <taxon>Gammaproteobacteria</taxon>
        <taxon>Legionellales</taxon>
        <taxon>Legionellaceae</taxon>
        <taxon>Legionella</taxon>
    </lineage>
</organism>
<dbReference type="RefSeq" id="WP_018577678.1">
    <property type="nucleotide sequence ID" value="NZ_KB892405.1"/>
</dbReference>
<gene>
    <name evidence="2" type="ORF">Lsha_1997</name>
</gene>
<dbReference type="AlphaFoldDB" id="A0A0W0YQH2"/>
<feature type="compositionally biased region" description="Polar residues" evidence="1">
    <location>
        <begin position="35"/>
        <end position="49"/>
    </location>
</feature>
<evidence type="ECO:0000313" key="3">
    <source>
        <dbReference type="Proteomes" id="UP000054600"/>
    </source>
</evidence>
<feature type="compositionally biased region" description="Basic and acidic residues" evidence="1">
    <location>
        <begin position="50"/>
        <end position="85"/>
    </location>
</feature>
<accession>A0A0W0YQH2</accession>
<evidence type="ECO:0000256" key="1">
    <source>
        <dbReference type="SAM" id="MobiDB-lite"/>
    </source>
</evidence>
<proteinExistence type="predicted"/>
<dbReference type="Proteomes" id="UP000054600">
    <property type="component" value="Unassembled WGS sequence"/>
</dbReference>
<protein>
    <submittedName>
        <fullName evidence="2">Uncharacterized protein</fullName>
    </submittedName>
</protein>
<comment type="caution">
    <text evidence="2">The sequence shown here is derived from an EMBL/GenBank/DDBJ whole genome shotgun (WGS) entry which is preliminary data.</text>
</comment>
<keyword evidence="3" id="KW-1185">Reference proteome</keyword>
<feature type="region of interest" description="Disordered" evidence="1">
    <location>
        <begin position="33"/>
        <end position="85"/>
    </location>
</feature>
<dbReference type="EMBL" id="LNYW01000050">
    <property type="protein sequence ID" value="KTD59117.1"/>
    <property type="molecule type" value="Genomic_DNA"/>
</dbReference>
<name>A0A0W0YQH2_9GAMM</name>
<evidence type="ECO:0000313" key="2">
    <source>
        <dbReference type="EMBL" id="KTD59117.1"/>
    </source>
</evidence>